<dbReference type="EMBL" id="JBHUKS010000011">
    <property type="protein sequence ID" value="MFD2468987.1"/>
    <property type="molecule type" value="Genomic_DNA"/>
</dbReference>
<comment type="caution">
    <text evidence="1">The sequence shown here is derived from an EMBL/GenBank/DDBJ whole genome shotgun (WGS) entry which is preliminary data.</text>
</comment>
<gene>
    <name evidence="1" type="ORF">ACFSVL_16480</name>
</gene>
<evidence type="ECO:0008006" key="3">
    <source>
        <dbReference type="Google" id="ProtNLM"/>
    </source>
</evidence>
<protein>
    <recommendedName>
        <fullName evidence="3">MarR family transcriptional regulator</fullName>
    </recommendedName>
</protein>
<organism evidence="1 2">
    <name type="scientific">Amycolatopsis silviterrae</name>
    <dbReference type="NCBI Taxonomy" id="1656914"/>
    <lineage>
        <taxon>Bacteria</taxon>
        <taxon>Bacillati</taxon>
        <taxon>Actinomycetota</taxon>
        <taxon>Actinomycetes</taxon>
        <taxon>Pseudonocardiales</taxon>
        <taxon>Pseudonocardiaceae</taxon>
        <taxon>Amycolatopsis</taxon>
    </lineage>
</organism>
<proteinExistence type="predicted"/>
<dbReference type="Proteomes" id="UP001597483">
    <property type="component" value="Unassembled WGS sequence"/>
</dbReference>
<keyword evidence="2" id="KW-1185">Reference proteome</keyword>
<sequence length="58" mass="6082">MEHAARGDPRADKRVATLDADLGTGLSAAELATLKELLTRVAEAAPQAGVRRPRAKTS</sequence>
<reference evidence="2" key="1">
    <citation type="journal article" date="2019" name="Int. J. Syst. Evol. Microbiol.">
        <title>The Global Catalogue of Microorganisms (GCM) 10K type strain sequencing project: providing services to taxonomists for standard genome sequencing and annotation.</title>
        <authorList>
            <consortium name="The Broad Institute Genomics Platform"/>
            <consortium name="The Broad Institute Genome Sequencing Center for Infectious Disease"/>
            <person name="Wu L."/>
            <person name="Ma J."/>
        </authorList>
    </citation>
    <scope>NUCLEOTIDE SEQUENCE [LARGE SCALE GENOMIC DNA]</scope>
    <source>
        <strain evidence="2">CGMCC 4.7641</strain>
    </source>
</reference>
<name>A0ABW5H6S4_9PSEU</name>
<evidence type="ECO:0000313" key="2">
    <source>
        <dbReference type="Proteomes" id="UP001597483"/>
    </source>
</evidence>
<dbReference type="RefSeq" id="WP_378305019.1">
    <property type="nucleotide sequence ID" value="NZ_JBHUKS010000011.1"/>
</dbReference>
<evidence type="ECO:0000313" key="1">
    <source>
        <dbReference type="EMBL" id="MFD2468987.1"/>
    </source>
</evidence>
<accession>A0ABW5H6S4</accession>